<reference evidence="2" key="1">
    <citation type="submission" date="2016-03" db="EMBL/GenBank/DDBJ databases">
        <title>WGS of SAMN04393274.</title>
        <authorList>
            <person name="Adams M."/>
            <person name="Sutton G."/>
            <person name="Nelson K."/>
            <person name="Thaden J."/>
            <person name="Fowler V."/>
            <person name="Mccorrison J."/>
            <person name="Sanka R."/>
            <person name="Brinkac L."/>
            <person name="Nierman W."/>
        </authorList>
    </citation>
    <scope>NUCLEOTIDE SEQUENCE [LARGE SCALE GENOMIC DNA]</scope>
    <source>
        <strain evidence="2">GN06232</strain>
    </source>
</reference>
<dbReference type="EMBL" id="LVVA01000021">
    <property type="protein sequence ID" value="KZR30337.1"/>
    <property type="molecule type" value="Genomic_DNA"/>
</dbReference>
<dbReference type="Proteomes" id="UP000076880">
    <property type="component" value="Unassembled WGS sequence"/>
</dbReference>
<dbReference type="RefSeq" id="WP_063451543.1">
    <property type="nucleotide sequence ID" value="NZ_LVVA01000021.1"/>
</dbReference>
<evidence type="ECO:0008006" key="3">
    <source>
        <dbReference type="Google" id="ProtNLM"/>
    </source>
</evidence>
<protein>
    <recommendedName>
        <fullName evidence="3">Adhesin</fullName>
    </recommendedName>
</protein>
<proteinExistence type="predicted"/>
<evidence type="ECO:0000313" key="1">
    <source>
        <dbReference type="EMBL" id="KZR30337.1"/>
    </source>
</evidence>
<keyword evidence="2" id="KW-1185">Reference proteome</keyword>
<gene>
    <name evidence="1" type="ORF">A3466_07505</name>
</gene>
<comment type="caution">
    <text evidence="1">The sequence shown here is derived from an EMBL/GenBank/DDBJ whole genome shotgun (WGS) entry which is preliminary data.</text>
</comment>
<organism evidence="1 2">
    <name type="scientific">Enterobacter genomosp. S</name>
    <dbReference type="NCBI Taxonomy" id="2364151"/>
    <lineage>
        <taxon>Bacteria</taxon>
        <taxon>Pseudomonadati</taxon>
        <taxon>Pseudomonadota</taxon>
        <taxon>Gammaproteobacteria</taxon>
        <taxon>Enterobacterales</taxon>
        <taxon>Enterobacteriaceae</taxon>
        <taxon>Enterobacter</taxon>
        <taxon>Enterobacter cloacae complex</taxon>
        <taxon>Enterobacter cloacae complex clade S</taxon>
    </lineage>
</organism>
<sequence length="120" mass="14107">MFKHVKIFVLTFFYSISSYALSLENSAIRLFCPMRGQIEVILHRYEHSQESWGGNQFETGAGHFRKGSLLIFPFANLDQMIYNQTTGQFSFWYADSEKLVRCRLITLTNTYPVDIPYFRN</sequence>
<accession>A0ABR5YJ51</accession>
<evidence type="ECO:0000313" key="2">
    <source>
        <dbReference type="Proteomes" id="UP000076880"/>
    </source>
</evidence>
<name>A0ABR5YJ51_9ENTR</name>